<dbReference type="PANTHER" id="PTHR22604">
    <property type="entry name" value="OXIDOREDUCTASES"/>
    <property type="match status" value="1"/>
</dbReference>
<sequence length="343" mass="37422">MSLFSLVQRIRKATNPPASPVPNATPRIGILSATNLALDDPNVDAVYNPSPNGLHFEWTMKALAAGKHVLLEKPSADTADETRQMFEFAESKGLVLLEAFHYRFHPAIARVKAILDSGELGPIKDLSASLALPKGMFGPADIRYDYSLGGGAMMDMGCYTMNVLRFLSASEPTAVLSATARTHPSPSATEQLVDAATTATLAFPGGVTGTLVADLAKPWWARGLLPPLPDVSVRVVCARGDVALFNFPGPFFYHSITVRATDAGGRPETRVEKAYTFGDGRSEEAWWTTYRHQLDAFVDKVRGRTPRTWISAEDSVNNMVWIEKVYEKTGLGSRPKSQYVHPK</sequence>
<dbReference type="Pfam" id="PF01408">
    <property type="entry name" value="GFO_IDH_MocA"/>
    <property type="match status" value="1"/>
</dbReference>
<dbReference type="EC" id="1.1.1.179" evidence="3"/>
<protein>
    <recommendedName>
        <fullName evidence="3">D-xylose 1-dehydrogenase (NADP(+), D-xylono-1,5-lactone-forming)</fullName>
        <ecNumber evidence="3">1.1.1.179</ecNumber>
    </recommendedName>
    <alternativeName>
        <fullName evidence="4">D-xylose-NADP dehydrogenase</fullName>
    </alternativeName>
</protein>
<dbReference type="SUPFAM" id="SSF51735">
    <property type="entry name" value="NAD(P)-binding Rossmann-fold domains"/>
    <property type="match status" value="1"/>
</dbReference>
<dbReference type="InterPro" id="IPR055170">
    <property type="entry name" value="GFO_IDH_MocA-like_dom"/>
</dbReference>
<comment type="catalytic activity">
    <reaction evidence="5">
        <text>D-xylose + NADP(+) = D-xylono-1,5-lactone + NADPH + H(+)</text>
        <dbReference type="Rhea" id="RHEA:22000"/>
        <dbReference type="ChEBI" id="CHEBI:15378"/>
        <dbReference type="ChEBI" id="CHEBI:15867"/>
        <dbReference type="ChEBI" id="CHEBI:53455"/>
        <dbReference type="ChEBI" id="CHEBI:57783"/>
        <dbReference type="ChEBI" id="CHEBI:58349"/>
        <dbReference type="EC" id="1.1.1.179"/>
    </reaction>
</comment>
<evidence type="ECO:0000313" key="8">
    <source>
        <dbReference type="EMBL" id="KZP21097.1"/>
    </source>
</evidence>
<dbReference type="Gene3D" id="3.30.360.10">
    <property type="entry name" value="Dihydrodipicolinate Reductase, domain 2"/>
    <property type="match status" value="1"/>
</dbReference>
<evidence type="ECO:0000259" key="6">
    <source>
        <dbReference type="Pfam" id="PF01408"/>
    </source>
</evidence>
<evidence type="ECO:0000259" key="7">
    <source>
        <dbReference type="Pfam" id="PF22725"/>
    </source>
</evidence>
<organism evidence="8 9">
    <name type="scientific">Athelia psychrophila</name>
    <dbReference type="NCBI Taxonomy" id="1759441"/>
    <lineage>
        <taxon>Eukaryota</taxon>
        <taxon>Fungi</taxon>
        <taxon>Dikarya</taxon>
        <taxon>Basidiomycota</taxon>
        <taxon>Agaricomycotina</taxon>
        <taxon>Agaricomycetes</taxon>
        <taxon>Agaricomycetidae</taxon>
        <taxon>Atheliales</taxon>
        <taxon>Atheliaceae</taxon>
        <taxon>Athelia</taxon>
    </lineage>
</organism>
<evidence type="ECO:0000256" key="3">
    <source>
        <dbReference type="ARBA" id="ARBA00038984"/>
    </source>
</evidence>
<dbReference type="InterPro" id="IPR036291">
    <property type="entry name" value="NAD(P)-bd_dom_sf"/>
</dbReference>
<evidence type="ECO:0000256" key="2">
    <source>
        <dbReference type="ARBA" id="ARBA00023002"/>
    </source>
</evidence>
<name>A0A166JQ69_9AGAM</name>
<evidence type="ECO:0000256" key="1">
    <source>
        <dbReference type="ARBA" id="ARBA00010928"/>
    </source>
</evidence>
<dbReference type="Gene3D" id="3.40.50.720">
    <property type="entry name" value="NAD(P)-binding Rossmann-like Domain"/>
    <property type="match status" value="1"/>
</dbReference>
<dbReference type="GO" id="GO:0047837">
    <property type="term" value="F:D-xylose 1-dehydrogenase (NADP+) activity"/>
    <property type="evidence" value="ECO:0007669"/>
    <property type="project" value="UniProtKB-EC"/>
</dbReference>
<dbReference type="OrthoDB" id="64915at2759"/>
<feature type="domain" description="Gfo/Idh/MocA-like oxidoreductase N-terminal" evidence="6">
    <location>
        <begin position="38"/>
        <end position="97"/>
    </location>
</feature>
<evidence type="ECO:0000256" key="5">
    <source>
        <dbReference type="ARBA" id="ARBA00049233"/>
    </source>
</evidence>
<dbReference type="SUPFAM" id="SSF55347">
    <property type="entry name" value="Glyceraldehyde-3-phosphate dehydrogenase-like, C-terminal domain"/>
    <property type="match status" value="1"/>
</dbReference>
<dbReference type="STRING" id="436010.A0A166JQ69"/>
<dbReference type="AlphaFoldDB" id="A0A166JQ69"/>
<gene>
    <name evidence="8" type="ORF">FIBSPDRAFT_861008</name>
</gene>
<comment type="similarity">
    <text evidence="1">Belongs to the Gfo/Idh/MocA family.</text>
</comment>
<dbReference type="InterPro" id="IPR050984">
    <property type="entry name" value="Gfo/Idh/MocA_domain"/>
</dbReference>
<feature type="domain" description="GFO/IDH/MocA-like oxidoreductase" evidence="7">
    <location>
        <begin position="109"/>
        <end position="240"/>
    </location>
</feature>
<keyword evidence="2" id="KW-0560">Oxidoreductase</keyword>
<keyword evidence="9" id="KW-1185">Reference proteome</keyword>
<evidence type="ECO:0000256" key="4">
    <source>
        <dbReference type="ARBA" id="ARBA00042988"/>
    </source>
</evidence>
<dbReference type="Pfam" id="PF22725">
    <property type="entry name" value="GFO_IDH_MocA_C3"/>
    <property type="match status" value="1"/>
</dbReference>
<reference evidence="8 9" key="1">
    <citation type="journal article" date="2016" name="Mol. Biol. Evol.">
        <title>Comparative Genomics of Early-Diverging Mushroom-Forming Fungi Provides Insights into the Origins of Lignocellulose Decay Capabilities.</title>
        <authorList>
            <person name="Nagy L.G."/>
            <person name="Riley R."/>
            <person name="Tritt A."/>
            <person name="Adam C."/>
            <person name="Daum C."/>
            <person name="Floudas D."/>
            <person name="Sun H."/>
            <person name="Yadav J.S."/>
            <person name="Pangilinan J."/>
            <person name="Larsson K.H."/>
            <person name="Matsuura K."/>
            <person name="Barry K."/>
            <person name="Labutti K."/>
            <person name="Kuo R."/>
            <person name="Ohm R.A."/>
            <person name="Bhattacharya S.S."/>
            <person name="Shirouzu T."/>
            <person name="Yoshinaga Y."/>
            <person name="Martin F.M."/>
            <person name="Grigoriev I.V."/>
            <person name="Hibbett D.S."/>
        </authorList>
    </citation>
    <scope>NUCLEOTIDE SEQUENCE [LARGE SCALE GENOMIC DNA]</scope>
    <source>
        <strain evidence="8 9">CBS 109695</strain>
    </source>
</reference>
<dbReference type="EMBL" id="KV417550">
    <property type="protein sequence ID" value="KZP21097.1"/>
    <property type="molecule type" value="Genomic_DNA"/>
</dbReference>
<dbReference type="PANTHER" id="PTHR22604:SF105">
    <property type="entry name" value="TRANS-1,2-DIHYDROBENZENE-1,2-DIOL DEHYDROGENASE"/>
    <property type="match status" value="1"/>
</dbReference>
<dbReference type="InterPro" id="IPR000683">
    <property type="entry name" value="Gfo/Idh/MocA-like_OxRdtase_N"/>
</dbReference>
<dbReference type="Proteomes" id="UP000076532">
    <property type="component" value="Unassembled WGS sequence"/>
</dbReference>
<evidence type="ECO:0000313" key="9">
    <source>
        <dbReference type="Proteomes" id="UP000076532"/>
    </source>
</evidence>
<proteinExistence type="inferred from homology"/>
<dbReference type="GO" id="GO:0000166">
    <property type="term" value="F:nucleotide binding"/>
    <property type="evidence" value="ECO:0007669"/>
    <property type="project" value="InterPro"/>
</dbReference>
<accession>A0A166JQ69</accession>